<evidence type="ECO:0000313" key="5">
    <source>
        <dbReference type="Proteomes" id="UP001440612"/>
    </source>
</evidence>
<proteinExistence type="inferred from homology"/>
<dbReference type="Pfam" id="PF01547">
    <property type="entry name" value="SBP_bac_1"/>
    <property type="match status" value="1"/>
</dbReference>
<name>A0ABZ2V081_9RHOB</name>
<accession>A0ABZ2V081</accession>
<keyword evidence="5" id="KW-1185">Reference proteome</keyword>
<comment type="similarity">
    <text evidence="2">Belongs to the bacterial solute-binding protein 1 family.</text>
</comment>
<sequence>MKNFVSIAALTATVATVPAVTNAAELTIATVNNGHMITMQQLAPEFLERYPNITLNWVTFNEGELREQVTADITEGGGQFDVMTIGMYEAPIWGERGWLAPLNFSAEYEQNDLLPAIRDGLSHEGTLYAAPFYGESSMIMYRSDLMRDAGITLGSNPNWDEVIAAAEAMTDRDNGVYGICLRGKPGWGDNMAFLTTMANSFGAQLFDENWRPTLESDEWRDAVSLYIDTLTKYGPPGSEGNSFNEILSLFNEGRCGMWIDATIAASFITDPDQSSVADDVAFAQAPSGVTNKGANWLWAWALAVPAGSNATVEATTFIEWATSQAYIELVGEKRGWGQVPTGTRQSTYRNANFQDAALFADAELNAILSADPTDSTLNPSPYVGVQFASIPEFADIGGYMGQQMTAALRGDLSIDEALANAQAYADAAMQEAGYY</sequence>
<dbReference type="EMBL" id="CP150951">
    <property type="protein sequence ID" value="WZC47846.1"/>
    <property type="molecule type" value="Genomic_DNA"/>
</dbReference>
<feature type="signal peptide" evidence="3">
    <location>
        <begin position="1"/>
        <end position="23"/>
    </location>
</feature>
<organism evidence="4 5">
    <name type="scientific">Yoonia phaeophyticola</name>
    <dbReference type="NCBI Taxonomy" id="3137369"/>
    <lineage>
        <taxon>Bacteria</taxon>
        <taxon>Pseudomonadati</taxon>
        <taxon>Pseudomonadota</taxon>
        <taxon>Alphaproteobacteria</taxon>
        <taxon>Rhodobacterales</taxon>
        <taxon>Paracoccaceae</taxon>
        <taxon>Yoonia</taxon>
    </lineage>
</organism>
<feature type="chain" id="PRO_5046135308" evidence="3">
    <location>
        <begin position="24"/>
        <end position="435"/>
    </location>
</feature>
<dbReference type="RefSeq" id="WP_341365966.1">
    <property type="nucleotide sequence ID" value="NZ_CP150951.2"/>
</dbReference>
<dbReference type="PANTHER" id="PTHR43649">
    <property type="entry name" value="ARABINOSE-BINDING PROTEIN-RELATED"/>
    <property type="match status" value="1"/>
</dbReference>
<evidence type="ECO:0000256" key="1">
    <source>
        <dbReference type="ARBA" id="ARBA00004418"/>
    </source>
</evidence>
<dbReference type="PANTHER" id="PTHR43649:SF12">
    <property type="entry name" value="DIACETYLCHITOBIOSE BINDING PROTEIN DASA"/>
    <property type="match status" value="1"/>
</dbReference>
<comment type="subcellular location">
    <subcellularLocation>
        <location evidence="1">Periplasm</location>
    </subcellularLocation>
</comment>
<dbReference type="CDD" id="cd13585">
    <property type="entry name" value="PBP2_TMBP_like"/>
    <property type="match status" value="1"/>
</dbReference>
<dbReference type="Proteomes" id="UP001440612">
    <property type="component" value="Chromosome"/>
</dbReference>
<evidence type="ECO:0000313" key="4">
    <source>
        <dbReference type="EMBL" id="WZC47846.1"/>
    </source>
</evidence>
<dbReference type="InterPro" id="IPR006059">
    <property type="entry name" value="SBP"/>
</dbReference>
<reference evidence="5" key="1">
    <citation type="submission" date="2024-04" db="EMBL/GenBank/DDBJ databases">
        <title>Phylogenomic analyses of a clade within the roseobacter group suggest taxonomic reassignments of species of the genera Aestuariivita, Citreicella, Loktanella, Nautella, Pelagibaca, Ruegeria, Thalassobius, Thiobacimonas and Tropicibacter, and the proposal o.</title>
        <authorList>
            <person name="Jeon C.O."/>
        </authorList>
    </citation>
    <scope>NUCLEOTIDE SEQUENCE [LARGE SCALE GENOMIC DNA]</scope>
    <source>
        <strain evidence="5">BS5-3</strain>
    </source>
</reference>
<gene>
    <name evidence="4" type="ORF">AABB29_13215</name>
</gene>
<keyword evidence="3" id="KW-0732">Signal</keyword>
<dbReference type="InterPro" id="IPR050490">
    <property type="entry name" value="Bact_solute-bd_prot1"/>
</dbReference>
<dbReference type="SUPFAM" id="SSF53850">
    <property type="entry name" value="Periplasmic binding protein-like II"/>
    <property type="match status" value="1"/>
</dbReference>
<dbReference type="Gene3D" id="3.40.190.10">
    <property type="entry name" value="Periplasmic binding protein-like II"/>
    <property type="match status" value="2"/>
</dbReference>
<protein>
    <submittedName>
        <fullName evidence="4">Sugar ABC transporter substrate-binding protein</fullName>
    </submittedName>
</protein>
<evidence type="ECO:0000256" key="2">
    <source>
        <dbReference type="ARBA" id="ARBA00008520"/>
    </source>
</evidence>
<evidence type="ECO:0000256" key="3">
    <source>
        <dbReference type="SAM" id="SignalP"/>
    </source>
</evidence>